<dbReference type="EC" id="6.3.5.4" evidence="2"/>
<protein>
    <recommendedName>
        <fullName evidence="2">asparagine synthase (glutamine-hydrolyzing)</fullName>
        <ecNumber evidence="2">6.3.5.4</ecNumber>
    </recommendedName>
</protein>
<dbReference type="InterPro" id="IPR051786">
    <property type="entry name" value="ASN_synthetase/amidase"/>
</dbReference>
<dbReference type="SUPFAM" id="SSF52402">
    <property type="entry name" value="Adenine nucleotide alpha hydrolases-like"/>
    <property type="match status" value="1"/>
</dbReference>
<accession>A0ABW1NPU1</accession>
<dbReference type="RefSeq" id="WP_380758050.1">
    <property type="nucleotide sequence ID" value="NZ_JBHSRF010000047.1"/>
</dbReference>
<sequence>MPTSTCSITGEGPAGFHLSISRDARGRLATDLSPRGREAAAHTRTAEHGHDRLLMLGHGLAPPERVAAEFAAAMDRDTPDRLTTLSGGHMFVVVRPEEVLVYTDLAGQFAVYYSEKDGHTVVGSDLRELAAAHGRSPDPLTVAIHITCPNVLPLTSGRTHFRGVRTVEGGSVLRADGVRVSVRTYHDRLPDLAPSDEHVARLREALTVSVRARCTAGVVTADLSGGLDSTSLAFAAAAHTPTPLSTVVYHNPLVPAADLADAVRAAGLDDRIDLSVVRGDAETLPYQGLSHMPARPAGEPAAGVIAHRRTLLRLRWAAARGSAAHLTGEGGDALLHPPPSYLANLARHGRVLRLARDSMALGRSRNVSPAALAARAMVLAFGTHPRALAALGHRMRDPLRGSADAPAHAVAWWHVPGEPLRWLSGRTRAALSEIAGDPATARVLPEGIGPAEHTMLAELRAAARTQRYTRELGATVGVEVHAPFLDNAVVLACTRVPVARRADARAYKPLLARVMRGLVPPEVISRVTKGSYHAEEYAGARLARGEIRSLLAGSRLAALGVIDLPAFEETLIRLHMGLPAPLGAIGRLISAETWLRALDSPPRTDTC</sequence>
<evidence type="ECO:0000256" key="2">
    <source>
        <dbReference type="ARBA" id="ARBA00012737"/>
    </source>
</evidence>
<dbReference type="PANTHER" id="PTHR43284">
    <property type="entry name" value="ASPARAGINE SYNTHETASE (GLUTAMINE-HYDROLYZING)"/>
    <property type="match status" value="1"/>
</dbReference>
<proteinExistence type="predicted"/>
<evidence type="ECO:0000313" key="7">
    <source>
        <dbReference type="Proteomes" id="UP001596137"/>
    </source>
</evidence>
<name>A0ABW1NPU1_9ACTN</name>
<dbReference type="Gene3D" id="3.60.20.10">
    <property type="entry name" value="Glutamine Phosphoribosylpyrophosphate, subunit 1, domain 1"/>
    <property type="match status" value="1"/>
</dbReference>
<evidence type="ECO:0000256" key="1">
    <source>
        <dbReference type="ARBA" id="ARBA00005187"/>
    </source>
</evidence>
<evidence type="ECO:0000259" key="5">
    <source>
        <dbReference type="Pfam" id="PF00733"/>
    </source>
</evidence>
<evidence type="ECO:0000256" key="4">
    <source>
        <dbReference type="ARBA" id="ARBA00048741"/>
    </source>
</evidence>
<feature type="domain" description="Asparagine synthetase" evidence="5">
    <location>
        <begin position="202"/>
        <end position="576"/>
    </location>
</feature>
<dbReference type="InterPro" id="IPR029055">
    <property type="entry name" value="Ntn_hydrolases_N"/>
</dbReference>
<reference evidence="7" key="1">
    <citation type="journal article" date="2019" name="Int. J. Syst. Evol. Microbiol.">
        <title>The Global Catalogue of Microorganisms (GCM) 10K type strain sequencing project: providing services to taxonomists for standard genome sequencing and annotation.</title>
        <authorList>
            <consortium name="The Broad Institute Genomics Platform"/>
            <consortium name="The Broad Institute Genome Sequencing Center for Infectious Disease"/>
            <person name="Wu L."/>
            <person name="Ma J."/>
        </authorList>
    </citation>
    <scope>NUCLEOTIDE SEQUENCE [LARGE SCALE GENOMIC DNA]</scope>
    <source>
        <strain evidence="7">JCM 30346</strain>
    </source>
</reference>
<evidence type="ECO:0000256" key="3">
    <source>
        <dbReference type="ARBA" id="ARBA00022888"/>
    </source>
</evidence>
<dbReference type="Pfam" id="PF00733">
    <property type="entry name" value="Asn_synthase"/>
    <property type="match status" value="1"/>
</dbReference>
<dbReference type="Proteomes" id="UP001596137">
    <property type="component" value="Unassembled WGS sequence"/>
</dbReference>
<dbReference type="InterPro" id="IPR014729">
    <property type="entry name" value="Rossmann-like_a/b/a_fold"/>
</dbReference>
<comment type="caution">
    <text evidence="6">The sequence shown here is derived from an EMBL/GenBank/DDBJ whole genome shotgun (WGS) entry which is preliminary data.</text>
</comment>
<gene>
    <name evidence="6" type="ORF">ACFP1K_26330</name>
</gene>
<dbReference type="SUPFAM" id="SSF56235">
    <property type="entry name" value="N-terminal nucleophile aminohydrolases (Ntn hydrolases)"/>
    <property type="match status" value="1"/>
</dbReference>
<dbReference type="InterPro" id="IPR001962">
    <property type="entry name" value="Asn_synthase"/>
</dbReference>
<evidence type="ECO:0000313" key="6">
    <source>
        <dbReference type="EMBL" id="MFC6084704.1"/>
    </source>
</evidence>
<comment type="catalytic activity">
    <reaction evidence="4">
        <text>L-aspartate + L-glutamine + ATP + H2O = L-asparagine + L-glutamate + AMP + diphosphate + H(+)</text>
        <dbReference type="Rhea" id="RHEA:12228"/>
        <dbReference type="ChEBI" id="CHEBI:15377"/>
        <dbReference type="ChEBI" id="CHEBI:15378"/>
        <dbReference type="ChEBI" id="CHEBI:29985"/>
        <dbReference type="ChEBI" id="CHEBI:29991"/>
        <dbReference type="ChEBI" id="CHEBI:30616"/>
        <dbReference type="ChEBI" id="CHEBI:33019"/>
        <dbReference type="ChEBI" id="CHEBI:58048"/>
        <dbReference type="ChEBI" id="CHEBI:58359"/>
        <dbReference type="ChEBI" id="CHEBI:456215"/>
        <dbReference type="EC" id="6.3.5.4"/>
    </reaction>
</comment>
<dbReference type="EMBL" id="JBHSRF010000047">
    <property type="protein sequence ID" value="MFC6084704.1"/>
    <property type="molecule type" value="Genomic_DNA"/>
</dbReference>
<keyword evidence="3" id="KW-0028">Amino-acid biosynthesis</keyword>
<dbReference type="PANTHER" id="PTHR43284:SF1">
    <property type="entry name" value="ASPARAGINE SYNTHETASE"/>
    <property type="match status" value="1"/>
</dbReference>
<dbReference type="NCBIfam" id="NF033561">
    <property type="entry name" value="macrolact_Ik_Al"/>
    <property type="match status" value="1"/>
</dbReference>
<keyword evidence="3" id="KW-0061">Asparagine biosynthesis</keyword>
<comment type="pathway">
    <text evidence="1">Amino-acid biosynthesis; L-asparagine biosynthesis; L-asparagine from L-aspartate (L-Gln route): step 1/1.</text>
</comment>
<dbReference type="Gene3D" id="3.40.50.620">
    <property type="entry name" value="HUPs"/>
    <property type="match status" value="2"/>
</dbReference>
<organism evidence="6 7">
    <name type="scientific">Sphaerisporangium aureirubrum</name>
    <dbReference type="NCBI Taxonomy" id="1544736"/>
    <lineage>
        <taxon>Bacteria</taxon>
        <taxon>Bacillati</taxon>
        <taxon>Actinomycetota</taxon>
        <taxon>Actinomycetes</taxon>
        <taxon>Streptosporangiales</taxon>
        <taxon>Streptosporangiaceae</taxon>
        <taxon>Sphaerisporangium</taxon>
    </lineage>
</organism>
<keyword evidence="7" id="KW-1185">Reference proteome</keyword>